<evidence type="ECO:0000313" key="6">
    <source>
        <dbReference type="EMBL" id="EAR51457.1"/>
    </source>
</evidence>
<dbReference type="OrthoDB" id="9774495at2"/>
<evidence type="ECO:0000256" key="4">
    <source>
        <dbReference type="ARBA" id="ARBA00022898"/>
    </source>
</evidence>
<comment type="subunit">
    <text evidence="3">Homotetramer.</text>
</comment>
<dbReference type="PANTHER" id="PTHR48097:SF5">
    <property type="entry name" value="LOW SPECIFICITY L-THREONINE ALDOLASE"/>
    <property type="match status" value="1"/>
</dbReference>
<dbReference type="eggNOG" id="COG2008">
    <property type="taxonomic scope" value="Bacteria"/>
</dbReference>
<evidence type="ECO:0000256" key="2">
    <source>
        <dbReference type="ARBA" id="ARBA00006966"/>
    </source>
</evidence>
<feature type="domain" description="Aromatic amino acid beta-eliminating lyase/threonine aldolase" evidence="5">
    <location>
        <begin position="3"/>
        <end position="292"/>
    </location>
</feature>
<dbReference type="InterPro" id="IPR015424">
    <property type="entry name" value="PyrdxlP-dep_Trfase"/>
</dbReference>
<evidence type="ECO:0000256" key="1">
    <source>
        <dbReference type="ARBA" id="ARBA00001933"/>
    </source>
</evidence>
<keyword evidence="4" id="KW-0663">Pyridoxal phosphate</keyword>
<dbReference type="InterPro" id="IPR015422">
    <property type="entry name" value="PyrdxlP-dep_Trfase_small"/>
</dbReference>
<dbReference type="STRING" id="314256.OG2516_17091"/>
<dbReference type="Gene3D" id="3.90.1150.10">
    <property type="entry name" value="Aspartate Aminotransferase, domain 1"/>
    <property type="match status" value="1"/>
</dbReference>
<dbReference type="SUPFAM" id="SSF53383">
    <property type="entry name" value="PLP-dependent transferases"/>
    <property type="match status" value="1"/>
</dbReference>
<dbReference type="GO" id="GO:0006520">
    <property type="term" value="P:amino acid metabolic process"/>
    <property type="evidence" value="ECO:0007669"/>
    <property type="project" value="InterPro"/>
</dbReference>
<dbReference type="InterPro" id="IPR015421">
    <property type="entry name" value="PyrdxlP-dep_Trfase_major"/>
</dbReference>
<dbReference type="GO" id="GO:0016829">
    <property type="term" value="F:lyase activity"/>
    <property type="evidence" value="ECO:0007669"/>
    <property type="project" value="InterPro"/>
</dbReference>
<evidence type="ECO:0000313" key="7">
    <source>
        <dbReference type="Proteomes" id="UP000003635"/>
    </source>
</evidence>
<comment type="caution">
    <text evidence="6">The sequence shown here is derived from an EMBL/GenBank/DDBJ whole genome shotgun (WGS) entry which is preliminary data.</text>
</comment>
<accession>Q2CFM5</accession>
<dbReference type="EMBL" id="AAOT01000012">
    <property type="protein sequence ID" value="EAR51457.1"/>
    <property type="molecule type" value="Genomic_DNA"/>
</dbReference>
<evidence type="ECO:0000256" key="3">
    <source>
        <dbReference type="ARBA" id="ARBA00011881"/>
    </source>
</evidence>
<dbReference type="Proteomes" id="UP000003635">
    <property type="component" value="Unassembled WGS sequence"/>
</dbReference>
<dbReference type="Pfam" id="PF01212">
    <property type="entry name" value="Beta_elim_lyase"/>
    <property type="match status" value="1"/>
</dbReference>
<dbReference type="HOGENOM" id="CLU_049619_0_0_5"/>
<dbReference type="Gene3D" id="3.40.640.10">
    <property type="entry name" value="Type I PLP-dependent aspartate aminotransferase-like (Major domain)"/>
    <property type="match status" value="1"/>
</dbReference>
<protein>
    <submittedName>
        <fullName evidence="6">L-threonine aldolase, low-specificity, putative</fullName>
    </submittedName>
</protein>
<organism evidence="6 7">
    <name type="scientific">Oceanicola granulosus (strain ATCC BAA-861 / DSM 15982 / KCTC 12143 / HTCC2516)</name>
    <dbReference type="NCBI Taxonomy" id="314256"/>
    <lineage>
        <taxon>Bacteria</taxon>
        <taxon>Pseudomonadati</taxon>
        <taxon>Pseudomonadota</taxon>
        <taxon>Alphaproteobacteria</taxon>
        <taxon>Rhodobacterales</taxon>
        <taxon>Roseobacteraceae</taxon>
        <taxon>Oceanicola</taxon>
    </lineage>
</organism>
<name>Q2CFM5_OCEGH</name>
<comment type="cofactor">
    <cofactor evidence="1">
        <name>pyridoxal 5'-phosphate</name>
        <dbReference type="ChEBI" id="CHEBI:597326"/>
    </cofactor>
</comment>
<reference evidence="6 7" key="1">
    <citation type="journal article" date="2010" name="J. Bacteriol.">
        <title>Genome sequences of Oceanicola granulosus HTCC2516(T) and Oceanicola batsensis HTCC2597(TDelta).</title>
        <authorList>
            <person name="Thrash J.C."/>
            <person name="Cho J.C."/>
            <person name="Vergin K.L."/>
            <person name="Giovannoni S.J."/>
        </authorList>
    </citation>
    <scope>NUCLEOTIDE SEQUENCE [LARGE SCALE GENOMIC DNA]</scope>
    <source>
        <strain evidence="7">ATCC BAA-861 / DSM 15982 / KCTC 12143 / HTCC2516</strain>
    </source>
</reference>
<comment type="similarity">
    <text evidence="2">Belongs to the threonine aldolase family.</text>
</comment>
<dbReference type="RefSeq" id="WP_007256722.1">
    <property type="nucleotide sequence ID" value="NZ_CH724109.1"/>
</dbReference>
<keyword evidence="7" id="KW-1185">Reference proteome</keyword>
<dbReference type="InterPro" id="IPR001597">
    <property type="entry name" value="ArAA_b-elim_lyase/Thr_aldolase"/>
</dbReference>
<proteinExistence type="inferred from homology"/>
<sequence length="348" mass="37089">MHFASDNAGPAHPAILEALAEANEGYAKGYGNDDLTRAVEARVREVFEAPRAAVHLVATGTAANTLLLATLAQPWEAIFCTAESHIAEDECNGVEAASGGASLSHVPSEDGKMSAEVLADVLGARASGVHAPQRGPVSITSVTERGSVYTLEEIAAITDVARVYGLKTHLDGARFANAMEVLGCSAAEMSWKAGIDAVSFGGTKNGCLGVEACVLFDPEQSWELELRRKRAGHLFSKHRLLAAQMQGYLADDLWRDLAARANRAAARLKAGIVEAGHGDTLLGATPANMLFVRWPRRLHRALREAGAVYYLMDGELEGDDATPLTGRLVCDWSMTDARVDAFLALLPR</sequence>
<gene>
    <name evidence="6" type="ORF">OG2516_17091</name>
</gene>
<evidence type="ECO:0000259" key="5">
    <source>
        <dbReference type="Pfam" id="PF01212"/>
    </source>
</evidence>
<dbReference type="PANTHER" id="PTHR48097">
    <property type="entry name" value="L-THREONINE ALDOLASE-RELATED"/>
    <property type="match status" value="1"/>
</dbReference>
<dbReference type="AlphaFoldDB" id="Q2CFM5"/>